<dbReference type="GO" id="GO:0016491">
    <property type="term" value="F:oxidoreductase activity"/>
    <property type="evidence" value="ECO:0007669"/>
    <property type="project" value="InterPro"/>
</dbReference>
<organism evidence="3 4">
    <name type="scientific">Actinocorallia herbida</name>
    <dbReference type="NCBI Taxonomy" id="58109"/>
    <lineage>
        <taxon>Bacteria</taxon>
        <taxon>Bacillati</taxon>
        <taxon>Actinomycetota</taxon>
        <taxon>Actinomycetes</taxon>
        <taxon>Streptosporangiales</taxon>
        <taxon>Thermomonosporaceae</taxon>
        <taxon>Actinocorallia</taxon>
    </lineage>
</organism>
<dbReference type="Proteomes" id="UP000272400">
    <property type="component" value="Unassembled WGS sequence"/>
</dbReference>
<dbReference type="NCBIfam" id="TIGR00026">
    <property type="entry name" value="hi_GC_TIGR00026"/>
    <property type="match status" value="1"/>
</dbReference>
<name>A0A3N1CVK1_9ACTN</name>
<dbReference type="EMBL" id="RJKE01000001">
    <property type="protein sequence ID" value="ROO85264.1"/>
    <property type="molecule type" value="Genomic_DNA"/>
</dbReference>
<dbReference type="Gene3D" id="2.30.110.10">
    <property type="entry name" value="Electron Transport, Fmn-binding Protein, Chain A"/>
    <property type="match status" value="1"/>
</dbReference>
<reference evidence="3 4" key="1">
    <citation type="submission" date="2018-11" db="EMBL/GenBank/DDBJ databases">
        <title>Sequencing the genomes of 1000 actinobacteria strains.</title>
        <authorList>
            <person name="Klenk H.-P."/>
        </authorList>
    </citation>
    <scope>NUCLEOTIDE SEQUENCE [LARGE SCALE GENOMIC DNA]</scope>
    <source>
        <strain evidence="3 4">DSM 44254</strain>
    </source>
</reference>
<dbReference type="InterPro" id="IPR004378">
    <property type="entry name" value="F420H2_quin_Rdtase"/>
</dbReference>
<comment type="caution">
    <text evidence="3">The sequence shown here is derived from an EMBL/GenBank/DDBJ whole genome shotgun (WGS) entry which is preliminary data.</text>
</comment>
<comment type="similarity">
    <text evidence="1">Belongs to the F420H(2)-dependent quinone reductase family.</text>
</comment>
<keyword evidence="4" id="KW-1185">Reference proteome</keyword>
<dbReference type="RefSeq" id="WP_246052752.1">
    <property type="nucleotide sequence ID" value="NZ_RJKE01000001.1"/>
</dbReference>
<protein>
    <submittedName>
        <fullName evidence="3">Deazaflavin-dependent oxidoreductase (Nitroreductase family)</fullName>
    </submittedName>
</protein>
<dbReference type="AlphaFoldDB" id="A0A3N1CVK1"/>
<dbReference type="PANTHER" id="PTHR39428:SF1">
    <property type="entry name" value="F420H(2)-DEPENDENT QUINONE REDUCTASE RV1261C"/>
    <property type="match status" value="1"/>
</dbReference>
<dbReference type="GO" id="GO:0070967">
    <property type="term" value="F:coenzyme F420 binding"/>
    <property type="evidence" value="ECO:0007669"/>
    <property type="project" value="TreeGrafter"/>
</dbReference>
<accession>A0A3N1CVK1</accession>
<proteinExistence type="inferred from homology"/>
<comment type="catalytic activity">
    <reaction evidence="2">
        <text>oxidized coenzyme F420-(gamma-L-Glu)(n) + a quinol + H(+) = reduced coenzyme F420-(gamma-L-Glu)(n) + a quinone</text>
        <dbReference type="Rhea" id="RHEA:39663"/>
        <dbReference type="Rhea" id="RHEA-COMP:12939"/>
        <dbReference type="Rhea" id="RHEA-COMP:14378"/>
        <dbReference type="ChEBI" id="CHEBI:15378"/>
        <dbReference type="ChEBI" id="CHEBI:24646"/>
        <dbReference type="ChEBI" id="CHEBI:132124"/>
        <dbReference type="ChEBI" id="CHEBI:133980"/>
        <dbReference type="ChEBI" id="CHEBI:139511"/>
    </reaction>
</comment>
<dbReference type="Pfam" id="PF04075">
    <property type="entry name" value="F420H2_quin_red"/>
    <property type="match status" value="1"/>
</dbReference>
<evidence type="ECO:0000313" key="3">
    <source>
        <dbReference type="EMBL" id="ROO85264.1"/>
    </source>
</evidence>
<evidence type="ECO:0000256" key="2">
    <source>
        <dbReference type="ARBA" id="ARBA00049106"/>
    </source>
</evidence>
<dbReference type="PANTHER" id="PTHR39428">
    <property type="entry name" value="F420H(2)-DEPENDENT QUINONE REDUCTASE RV1261C"/>
    <property type="match status" value="1"/>
</dbReference>
<gene>
    <name evidence="3" type="ORF">EDD29_2805</name>
</gene>
<sequence>MSEPTGMNQQVSDSPTGWVAAHIRAYVASDGADGHLYQGWPTLLLTTRGRRSGQARRTALIYGRDGDRFLLVASNAGADRHPAWYLNLVAHPEADVQVGSDRFPAVARTAAPDERRRLWTTMTEIFPLYDDYRKKTSRDIPLVVLEPRDRP</sequence>
<dbReference type="InterPro" id="IPR012349">
    <property type="entry name" value="Split_barrel_FMN-bd"/>
</dbReference>
<dbReference type="GO" id="GO:0005886">
    <property type="term" value="C:plasma membrane"/>
    <property type="evidence" value="ECO:0007669"/>
    <property type="project" value="TreeGrafter"/>
</dbReference>
<evidence type="ECO:0000313" key="4">
    <source>
        <dbReference type="Proteomes" id="UP000272400"/>
    </source>
</evidence>
<evidence type="ECO:0000256" key="1">
    <source>
        <dbReference type="ARBA" id="ARBA00008710"/>
    </source>
</evidence>